<dbReference type="AlphaFoldDB" id="A0A381V543"/>
<evidence type="ECO:0008006" key="2">
    <source>
        <dbReference type="Google" id="ProtNLM"/>
    </source>
</evidence>
<protein>
    <recommendedName>
        <fullName evidence="2">DUF1800 domain-containing protein</fullName>
    </recommendedName>
</protein>
<gene>
    <name evidence="1" type="ORF">METZ01_LOCUS88363</name>
</gene>
<reference evidence="1" key="1">
    <citation type="submission" date="2018-05" db="EMBL/GenBank/DDBJ databases">
        <authorList>
            <person name="Lanie J.A."/>
            <person name="Ng W.-L."/>
            <person name="Kazmierczak K.M."/>
            <person name="Andrzejewski T.M."/>
            <person name="Davidsen T.M."/>
            <person name="Wayne K.J."/>
            <person name="Tettelin H."/>
            <person name="Glass J.I."/>
            <person name="Rusch D."/>
            <person name="Podicherti R."/>
            <person name="Tsui H.-C.T."/>
            <person name="Winkler M.E."/>
        </authorList>
    </citation>
    <scope>NUCLEOTIDE SEQUENCE</scope>
</reference>
<dbReference type="Pfam" id="PF08811">
    <property type="entry name" value="DUF1800"/>
    <property type="match status" value="1"/>
</dbReference>
<organism evidence="1">
    <name type="scientific">marine metagenome</name>
    <dbReference type="NCBI Taxonomy" id="408172"/>
    <lineage>
        <taxon>unclassified sequences</taxon>
        <taxon>metagenomes</taxon>
        <taxon>ecological metagenomes</taxon>
    </lineage>
</organism>
<proteinExistence type="predicted"/>
<name>A0A381V543_9ZZZZ</name>
<dbReference type="EMBL" id="UINC01007879">
    <property type="protein sequence ID" value="SVA35509.1"/>
    <property type="molecule type" value="Genomic_DNA"/>
</dbReference>
<evidence type="ECO:0000313" key="1">
    <source>
        <dbReference type="EMBL" id="SVA35509.1"/>
    </source>
</evidence>
<dbReference type="InterPro" id="IPR014917">
    <property type="entry name" value="DUF1800"/>
</dbReference>
<sequence length="543" mass="63673">MTNNIDRRSFLQFDLSSRKRITYVDPQWPTPEMAKLHQVDLESEPFVFQLPPPIDPPKRLRATSSLKKLSSINWDVPKTAHLLRRVSTGANYSDIKHFAEIGLDAAIKELLFRLRHKPQIPGEWVNEKIPDFGELSTAQRQEYQKLYRNRRKELIEWWQNLILKDEISIREIMTLFWHDHFATNAQKVYFPQAIYEQNDAIRENCVGNFKTLLRHVAFGPAMMIWLDTRKNKKNRPNENFARELMELFTMGVDTYSQDDVVNASKAFTGYSTDGYETNYFFDYKRGDGDYWQAYHDFGYKTFLGKSGYLNGDDIIDIILEQEVVAYFICEKIYKWFIYEVPDENFVNQMATIFRENNYEITPVLEFVFTSEHFYDENFRGAQIPNPVSHTLGLIRKAGHKNTTFPDRYIRQRIEVMGMVLFYPPDVNGWTGHRAWVNSITLPIRKLMATRFVDPKLDRSLKFETNLVELVNDLPDPNNARELVKDLALVYLGLPLSETLENKLVEILMDGATEYDWDINAAGADYRLKGLLKYMLRLPEAQLI</sequence>
<accession>A0A381V543</accession>